<evidence type="ECO:0000313" key="10">
    <source>
        <dbReference type="EMBL" id="MBO8415589.1"/>
    </source>
</evidence>
<dbReference type="InterPro" id="IPR047272">
    <property type="entry name" value="S49_SppA_C"/>
</dbReference>
<dbReference type="NCBIfam" id="TIGR00706">
    <property type="entry name" value="SppA_dom"/>
    <property type="match status" value="1"/>
</dbReference>
<evidence type="ECO:0000256" key="8">
    <source>
        <dbReference type="SAM" id="Phobius"/>
    </source>
</evidence>
<keyword evidence="3" id="KW-0645">Protease</keyword>
<dbReference type="InterPro" id="IPR002142">
    <property type="entry name" value="Peptidase_S49"/>
</dbReference>
<dbReference type="Gene3D" id="3.90.226.10">
    <property type="entry name" value="2-enoyl-CoA Hydratase, Chain A, domain 1"/>
    <property type="match status" value="3"/>
</dbReference>
<feature type="transmembrane region" description="Helical" evidence="8">
    <location>
        <begin position="45"/>
        <end position="65"/>
    </location>
</feature>
<evidence type="ECO:0000256" key="3">
    <source>
        <dbReference type="ARBA" id="ARBA00022670"/>
    </source>
</evidence>
<comment type="caution">
    <text evidence="10">The sequence shown here is derived from an EMBL/GenBank/DDBJ whole genome shotgun (WGS) entry which is preliminary data.</text>
</comment>
<name>A0A9D9DBX0_9GAMM</name>
<keyword evidence="4" id="KW-0378">Hydrolase</keyword>
<keyword evidence="6 8" id="KW-0472">Membrane</keyword>
<protein>
    <submittedName>
        <fullName evidence="10">Signal peptide peptidase SppA</fullName>
    </submittedName>
</protein>
<dbReference type="Proteomes" id="UP000823631">
    <property type="component" value="Unassembled WGS sequence"/>
</dbReference>
<comment type="subcellular location">
    <subcellularLocation>
        <location evidence="1">Membrane</location>
    </subcellularLocation>
</comment>
<dbReference type="Gene3D" id="6.20.330.10">
    <property type="match status" value="1"/>
</dbReference>
<organism evidence="10 11">
    <name type="scientific">Candidatus Avisuccinivibrio stercorigallinarum</name>
    <dbReference type="NCBI Taxonomy" id="2840704"/>
    <lineage>
        <taxon>Bacteria</taxon>
        <taxon>Pseudomonadati</taxon>
        <taxon>Pseudomonadota</taxon>
        <taxon>Gammaproteobacteria</taxon>
        <taxon>Aeromonadales</taxon>
        <taxon>Succinivibrionaceae</taxon>
        <taxon>Succinivibrionaceae incertae sedis</taxon>
        <taxon>Candidatus Avisuccinivibrio</taxon>
    </lineage>
</organism>
<accession>A0A9D9DBX0</accession>
<feature type="active site" description="Nucleophile" evidence="7">
    <location>
        <position position="444"/>
    </location>
</feature>
<gene>
    <name evidence="10" type="primary">sppA</name>
    <name evidence="10" type="ORF">IAB19_04315</name>
</gene>
<evidence type="ECO:0000259" key="9">
    <source>
        <dbReference type="Pfam" id="PF01343"/>
    </source>
</evidence>
<evidence type="ECO:0000256" key="1">
    <source>
        <dbReference type="ARBA" id="ARBA00004370"/>
    </source>
</evidence>
<evidence type="ECO:0000256" key="4">
    <source>
        <dbReference type="ARBA" id="ARBA00022801"/>
    </source>
</evidence>
<evidence type="ECO:0000256" key="2">
    <source>
        <dbReference type="ARBA" id="ARBA00008683"/>
    </source>
</evidence>
<dbReference type="GO" id="GO:0008236">
    <property type="term" value="F:serine-type peptidase activity"/>
    <property type="evidence" value="ECO:0007669"/>
    <property type="project" value="UniProtKB-KW"/>
</dbReference>
<dbReference type="InterPro" id="IPR029045">
    <property type="entry name" value="ClpP/crotonase-like_dom_sf"/>
</dbReference>
<dbReference type="PIRSF" id="PIRSF001217">
    <property type="entry name" value="Protease_4_SppA"/>
    <property type="match status" value="1"/>
</dbReference>
<evidence type="ECO:0000256" key="7">
    <source>
        <dbReference type="PIRSR" id="PIRSR001217-1"/>
    </source>
</evidence>
<keyword evidence="8" id="KW-1133">Transmembrane helix</keyword>
<evidence type="ECO:0000313" key="11">
    <source>
        <dbReference type="Proteomes" id="UP000823631"/>
    </source>
</evidence>
<keyword evidence="8" id="KW-0812">Transmembrane</keyword>
<dbReference type="AlphaFoldDB" id="A0A9D9DBX0"/>
<dbReference type="InterPro" id="IPR047217">
    <property type="entry name" value="S49_SppA_67K_type_N"/>
</dbReference>
<dbReference type="InterPro" id="IPR004634">
    <property type="entry name" value="Pept_S49_pIV"/>
</dbReference>
<dbReference type="CDD" id="cd07023">
    <property type="entry name" value="S49_Sppa_N_C"/>
    <property type="match status" value="1"/>
</dbReference>
<dbReference type="GO" id="GO:0016020">
    <property type="term" value="C:membrane"/>
    <property type="evidence" value="ECO:0007669"/>
    <property type="project" value="UniProtKB-SubCell"/>
</dbReference>
<feature type="domain" description="Peptidase S49" evidence="9">
    <location>
        <begin position="428"/>
        <end position="574"/>
    </location>
</feature>
<sequence>MSEQNDNKNFVNYGKVQGGSRHTLCSMVWKVLCTIGAALTFIRNLIANLVMLLVIAFIVIAYNAATSFKEEAEAVFSGESAIPAQTAKAQILYLPLSGTISEIPFGNSQFETLYRQFNDNLSGIQSHELTSIERALDAACEDENIKLILLDLEGMRPISMTAASRIAAKLTRLNEAGKETAVTAVNYSQGAYIIAAAASRIYLDPLGSVDLKGISLSSLYYKSLLDKISLTPYVFKAGHFKSAVEPFTEDGMSPDVKAEYQDIAANLWSIYEKKLHVRKALSRSVILPEAADYIRQLELYKGDSAMMQFENNLADELITQDALYTELADQYSADRDDPLLPLMIDYRDFLRLQPRKALKDERIAVVYGVGSITQSSNEVTAFTADNVTAILHNLASDDSVKAVVLYINSPGGDAAASEDIRRSLQQLRDLGKKVVVSIQGMGASGAYWVSTASDKILATEESIVGSIGVFAVSMGFHQLLNSIGVYQDGVATHEFAKTPVAEELGPNMRRYYELSVEHTYKTFINLAAASRGLSPDNYLSYAEGQIFLAQQAQDLGLIDGIGTFDDAKAEAAKLLGGTLEDYSVVNAALPQDERLSALEGFIFRTSQALLPEPLTRALFELKLMQQKSEAPLKERIELSACLQQPLI</sequence>
<feature type="active site" description="Proton donor/acceptor" evidence="7">
    <location>
        <position position="241"/>
    </location>
</feature>
<comment type="similarity">
    <text evidence="2">Belongs to the peptidase S49 family.</text>
</comment>
<dbReference type="SUPFAM" id="SSF52096">
    <property type="entry name" value="ClpP/crotonase"/>
    <property type="match status" value="2"/>
</dbReference>
<proteinExistence type="inferred from homology"/>
<dbReference type="CDD" id="cd07018">
    <property type="entry name" value="S49_SppA_67K_type"/>
    <property type="match status" value="1"/>
</dbReference>
<dbReference type="PANTHER" id="PTHR33209:SF2">
    <property type="entry name" value="CHROMOSOME UNDETERMINED SCAFFOLD_55, WHOLE GENOME SHOTGUN SEQUENCE"/>
    <property type="match status" value="1"/>
</dbReference>
<reference evidence="10" key="2">
    <citation type="journal article" date="2021" name="PeerJ">
        <title>Extensive microbial diversity within the chicken gut microbiome revealed by metagenomics and culture.</title>
        <authorList>
            <person name="Gilroy R."/>
            <person name="Ravi A."/>
            <person name="Getino M."/>
            <person name="Pursley I."/>
            <person name="Horton D.L."/>
            <person name="Alikhan N.F."/>
            <person name="Baker D."/>
            <person name="Gharbi K."/>
            <person name="Hall N."/>
            <person name="Watson M."/>
            <person name="Adriaenssens E.M."/>
            <person name="Foster-Nyarko E."/>
            <person name="Jarju S."/>
            <person name="Secka A."/>
            <person name="Antonio M."/>
            <person name="Oren A."/>
            <person name="Chaudhuri R.R."/>
            <person name="La Ragione R."/>
            <person name="Hildebrand F."/>
            <person name="Pallen M.J."/>
        </authorList>
    </citation>
    <scope>NUCLEOTIDE SEQUENCE</scope>
    <source>
        <strain evidence="10">17213</strain>
    </source>
</reference>
<dbReference type="Pfam" id="PF01343">
    <property type="entry name" value="Peptidase_S49"/>
    <property type="match status" value="2"/>
</dbReference>
<keyword evidence="5" id="KW-0720">Serine protease</keyword>
<dbReference type="GO" id="GO:0006465">
    <property type="term" value="P:signal peptide processing"/>
    <property type="evidence" value="ECO:0007669"/>
    <property type="project" value="InterPro"/>
</dbReference>
<evidence type="ECO:0000256" key="5">
    <source>
        <dbReference type="ARBA" id="ARBA00022825"/>
    </source>
</evidence>
<reference evidence="10" key="1">
    <citation type="submission" date="2020-10" db="EMBL/GenBank/DDBJ databases">
        <authorList>
            <person name="Gilroy R."/>
        </authorList>
    </citation>
    <scope>NUCLEOTIDE SEQUENCE</scope>
    <source>
        <strain evidence="10">17213</strain>
    </source>
</reference>
<dbReference type="PANTHER" id="PTHR33209">
    <property type="entry name" value="PROTEASE 4"/>
    <property type="match status" value="1"/>
</dbReference>
<dbReference type="NCBIfam" id="TIGR00705">
    <property type="entry name" value="SppA_67K"/>
    <property type="match status" value="1"/>
</dbReference>
<feature type="domain" description="Peptidase S49" evidence="9">
    <location>
        <begin position="174"/>
        <end position="330"/>
    </location>
</feature>
<dbReference type="InterPro" id="IPR004635">
    <property type="entry name" value="Pept_S49_SppA"/>
</dbReference>
<dbReference type="EMBL" id="JADINH010000093">
    <property type="protein sequence ID" value="MBO8415589.1"/>
    <property type="molecule type" value="Genomic_DNA"/>
</dbReference>
<evidence type="ECO:0000256" key="6">
    <source>
        <dbReference type="ARBA" id="ARBA00023136"/>
    </source>
</evidence>